<feature type="transmembrane region" description="Helical" evidence="2">
    <location>
        <begin position="92"/>
        <end position="110"/>
    </location>
</feature>
<name>A0A1I2S229_9EURY</name>
<keyword evidence="2" id="KW-0472">Membrane</keyword>
<dbReference type="OrthoDB" id="252570at2157"/>
<feature type="compositionally biased region" description="Basic and acidic residues" evidence="1">
    <location>
        <begin position="207"/>
        <end position="229"/>
    </location>
</feature>
<keyword evidence="2" id="KW-1133">Transmembrane helix</keyword>
<organism evidence="3 4">
    <name type="scientific">Halopelagius inordinatus</name>
    <dbReference type="NCBI Taxonomy" id="553467"/>
    <lineage>
        <taxon>Archaea</taxon>
        <taxon>Methanobacteriati</taxon>
        <taxon>Methanobacteriota</taxon>
        <taxon>Stenosarchaea group</taxon>
        <taxon>Halobacteria</taxon>
        <taxon>Halobacteriales</taxon>
        <taxon>Haloferacaceae</taxon>
    </lineage>
</organism>
<dbReference type="RefSeq" id="WP_092891837.1">
    <property type="nucleotide sequence ID" value="NZ_FOOQ01000002.1"/>
</dbReference>
<dbReference type="AlphaFoldDB" id="A0A1I2S229"/>
<dbReference type="Pfam" id="PF04307">
    <property type="entry name" value="YdjM"/>
    <property type="match status" value="1"/>
</dbReference>
<dbReference type="EMBL" id="FOOQ01000002">
    <property type="protein sequence ID" value="SFG44041.1"/>
    <property type="molecule type" value="Genomic_DNA"/>
</dbReference>
<protein>
    <submittedName>
        <fullName evidence="3">LexA-binding, inner membrane-associated putative hydrolase</fullName>
    </submittedName>
</protein>
<feature type="region of interest" description="Disordered" evidence="1">
    <location>
        <begin position="207"/>
        <end position="244"/>
    </location>
</feature>
<evidence type="ECO:0000256" key="1">
    <source>
        <dbReference type="SAM" id="MobiDB-lite"/>
    </source>
</evidence>
<feature type="transmembrane region" description="Helical" evidence="2">
    <location>
        <begin position="178"/>
        <end position="200"/>
    </location>
</feature>
<gene>
    <name evidence="3" type="ORF">SAMN04488063_2055</name>
</gene>
<dbReference type="InterPro" id="IPR007404">
    <property type="entry name" value="YdjM-like"/>
</dbReference>
<keyword evidence="2" id="KW-0812">Transmembrane</keyword>
<feature type="transmembrane region" description="Helical" evidence="2">
    <location>
        <begin position="50"/>
        <end position="71"/>
    </location>
</feature>
<keyword evidence="3" id="KW-0378">Hydrolase</keyword>
<proteinExistence type="predicted"/>
<feature type="compositionally biased region" description="Low complexity" evidence="1">
    <location>
        <begin position="231"/>
        <end position="244"/>
    </location>
</feature>
<sequence length="244" mass="25788">MPSTLVHVAVGGLLGAGRLGAGFDKRAAAVVVVAAALPDVDTFAGFVLPGAHRALLHTFLLPAVLVALVAYDTRVRSVSRLRTRFGSRGVRLAWVGIVALVGGGILPDLFANGVNAFYPVHDAFYTVNGRLYLSNQQGLVQTFVDVSPAEPARTTRNFHYSTGADPSPGAEPENVERIFPVAMSGIQLMLLVLSAFVVGVRLRENGRRDKVTASKSESESDARSGRETETDAGATRATTGRDSS</sequence>
<accession>A0A1I2S229</accession>
<dbReference type="Proteomes" id="UP000198876">
    <property type="component" value="Unassembled WGS sequence"/>
</dbReference>
<keyword evidence="4" id="KW-1185">Reference proteome</keyword>
<dbReference type="GO" id="GO:0016787">
    <property type="term" value="F:hydrolase activity"/>
    <property type="evidence" value="ECO:0007669"/>
    <property type="project" value="UniProtKB-KW"/>
</dbReference>
<evidence type="ECO:0000313" key="4">
    <source>
        <dbReference type="Proteomes" id="UP000198876"/>
    </source>
</evidence>
<evidence type="ECO:0000313" key="3">
    <source>
        <dbReference type="EMBL" id="SFG44041.1"/>
    </source>
</evidence>
<evidence type="ECO:0000256" key="2">
    <source>
        <dbReference type="SAM" id="Phobius"/>
    </source>
</evidence>
<reference evidence="4" key="1">
    <citation type="submission" date="2016-10" db="EMBL/GenBank/DDBJ databases">
        <authorList>
            <person name="Varghese N."/>
            <person name="Submissions S."/>
        </authorList>
    </citation>
    <scope>NUCLEOTIDE SEQUENCE [LARGE SCALE GENOMIC DNA]</scope>
    <source>
        <strain evidence="4">CGMCC 1.7739</strain>
    </source>
</reference>